<feature type="transmembrane region" description="Helical" evidence="1">
    <location>
        <begin position="498"/>
        <end position="517"/>
    </location>
</feature>
<evidence type="ECO:0008006" key="3">
    <source>
        <dbReference type="Google" id="ProtNLM"/>
    </source>
</evidence>
<proteinExistence type="predicted"/>
<gene>
    <name evidence="2" type="ORF">HELGO_WM26167</name>
</gene>
<feature type="transmembrane region" description="Helical" evidence="1">
    <location>
        <begin position="845"/>
        <end position="863"/>
    </location>
</feature>
<evidence type="ECO:0000256" key="1">
    <source>
        <dbReference type="SAM" id="Phobius"/>
    </source>
</evidence>
<feature type="transmembrane region" description="Helical" evidence="1">
    <location>
        <begin position="577"/>
        <end position="595"/>
    </location>
</feature>
<keyword evidence="1" id="KW-0812">Transmembrane</keyword>
<dbReference type="PANTHER" id="PTHR38454">
    <property type="entry name" value="INTEGRAL MEMBRANE PROTEIN-RELATED"/>
    <property type="match status" value="1"/>
</dbReference>
<dbReference type="AlphaFoldDB" id="A0A6S6ULJ7"/>
<sequence>MAKKKEEILKKTEQTASKNLLIQCGKHLAAYLVLLVVTMLYLKPVAFEGMSLQQHDNVQAVYQQKEILDYQKKDGKVIRWTNHMFGGMPTALMRGNNSNYVGLNLGRVVTVFTQKTELRTLFLIMLCAYIGLMLLEVNFFLSIALAIILGFFTSNSLYIAAGHTGKMDVLAITPMIVGAFIYAYRKNLLLGTTIFTIGLSYSIMRNHVQMTYYTYFALTIIGLFFLIESIQKQTLPKFGKFATSMILATLLAVMSNVGALWPTYEYGQASTRGKSELIKKADQSPNATKNAASGLGYEYVFGLSMEKAEVMTLAFPNFYGGTQAKSFYSNMESETYAAFNDPSIQREIIAAAKKNGIADGSQFLNQLINQYTRHYRGSQTMSGGPMYYGVVVCFLLFLALLLLRGTIKWAFVSTFAFLTILAWGKHFAIFNDLMYYYFPLYSKFRDTKMTLLVAQPIAILAIGLGLMELVNFNAEKYKNTLSAKLLPSIKQTVSRQGYVLLAGVIFLGFCGLTYLYISMGTLSSPKDDELAMISPRLIAALEADRAALAKADILKGMGFVLATMVALSLYAKQIIKIEIAAVILALLAMLDLNIVNKDYLNKDSYTKVGYLEKTNQQVVQKSDRDVLKDQSIYKVVDYSRGAPSQTAATSGLHKSLGGYSAAKPLLYQEFWNYYQLDNGNVALKQHSNLMNMMNVKYILISPERFMDNPTALGNAWFIQNIKQVKNANEELAALDALDPVLNAVVQEKYADYVSGLNTAYQAGDKIYLESYHPDTMTYQSETSKDRFAVFSEMYYPTGWNVYIDGEQVDDFIKTNYILRGLKVPKGKHKIQMIYEPQSILLGSKLGGFATILILLLIGSSIYYSTKK</sequence>
<feature type="transmembrane region" description="Helical" evidence="1">
    <location>
        <begin position="241"/>
        <end position="261"/>
    </location>
</feature>
<feature type="transmembrane region" description="Helical" evidence="1">
    <location>
        <begin position="20"/>
        <end position="42"/>
    </location>
</feature>
<name>A0A6S6ULJ7_9BACT</name>
<feature type="transmembrane region" description="Helical" evidence="1">
    <location>
        <begin position="188"/>
        <end position="204"/>
    </location>
</feature>
<keyword evidence="1" id="KW-1133">Transmembrane helix</keyword>
<feature type="transmembrane region" description="Helical" evidence="1">
    <location>
        <begin position="210"/>
        <end position="229"/>
    </location>
</feature>
<feature type="transmembrane region" description="Helical" evidence="1">
    <location>
        <begin position="121"/>
        <end position="152"/>
    </location>
</feature>
<evidence type="ECO:0000313" key="2">
    <source>
        <dbReference type="EMBL" id="CAA6829940.1"/>
    </source>
</evidence>
<organism evidence="2">
    <name type="scientific">uncultured Aureispira sp</name>
    <dbReference type="NCBI Taxonomy" id="1331704"/>
    <lineage>
        <taxon>Bacteria</taxon>
        <taxon>Pseudomonadati</taxon>
        <taxon>Bacteroidota</taxon>
        <taxon>Saprospiria</taxon>
        <taxon>Saprospirales</taxon>
        <taxon>Saprospiraceae</taxon>
        <taxon>Aureispira</taxon>
        <taxon>environmental samples</taxon>
    </lineage>
</organism>
<accession>A0A6S6ULJ7</accession>
<feature type="transmembrane region" description="Helical" evidence="1">
    <location>
        <begin position="410"/>
        <end position="429"/>
    </location>
</feature>
<feature type="transmembrane region" description="Helical" evidence="1">
    <location>
        <begin position="158"/>
        <end position="181"/>
    </location>
</feature>
<feature type="transmembrane region" description="Helical" evidence="1">
    <location>
        <begin position="449"/>
        <end position="470"/>
    </location>
</feature>
<dbReference type="InterPro" id="IPR018580">
    <property type="entry name" value="Uncharacterised_YfhO"/>
</dbReference>
<keyword evidence="1" id="KW-0472">Membrane</keyword>
<feature type="transmembrane region" description="Helical" evidence="1">
    <location>
        <begin position="386"/>
        <end position="403"/>
    </location>
</feature>
<protein>
    <recommendedName>
        <fullName evidence="3">YfhO family protein</fullName>
    </recommendedName>
</protein>
<dbReference type="PANTHER" id="PTHR38454:SF1">
    <property type="entry name" value="INTEGRAL MEMBRANE PROTEIN"/>
    <property type="match status" value="1"/>
</dbReference>
<dbReference type="EMBL" id="CACVAQ010000526">
    <property type="protein sequence ID" value="CAA6829940.1"/>
    <property type="molecule type" value="Genomic_DNA"/>
</dbReference>
<reference evidence="2" key="1">
    <citation type="submission" date="2020-01" db="EMBL/GenBank/DDBJ databases">
        <authorList>
            <person name="Meier V. D."/>
            <person name="Meier V D."/>
        </authorList>
    </citation>
    <scope>NUCLEOTIDE SEQUENCE</scope>
    <source>
        <strain evidence="2">HLG_WM_MAG_10</strain>
    </source>
</reference>